<proteinExistence type="predicted"/>
<comment type="caution">
    <text evidence="1">The sequence shown here is derived from an EMBL/GenBank/DDBJ whole genome shotgun (WGS) entry which is preliminary data.</text>
</comment>
<accession>A0ACA9S6J3</accession>
<organism evidence="1 2">
    <name type="scientific">Racocetra persica</name>
    <dbReference type="NCBI Taxonomy" id="160502"/>
    <lineage>
        <taxon>Eukaryota</taxon>
        <taxon>Fungi</taxon>
        <taxon>Fungi incertae sedis</taxon>
        <taxon>Mucoromycota</taxon>
        <taxon>Glomeromycotina</taxon>
        <taxon>Glomeromycetes</taxon>
        <taxon>Diversisporales</taxon>
        <taxon>Gigasporaceae</taxon>
        <taxon>Racocetra</taxon>
    </lineage>
</organism>
<reference evidence="1" key="1">
    <citation type="submission" date="2021-06" db="EMBL/GenBank/DDBJ databases">
        <authorList>
            <person name="Kallberg Y."/>
            <person name="Tangrot J."/>
            <person name="Rosling A."/>
        </authorList>
    </citation>
    <scope>NUCLEOTIDE SEQUENCE</scope>
    <source>
        <strain evidence="1">MA461A</strain>
    </source>
</reference>
<evidence type="ECO:0000313" key="1">
    <source>
        <dbReference type="EMBL" id="CAG8829300.1"/>
    </source>
</evidence>
<gene>
    <name evidence="1" type="ORF">RPERSI_LOCUS27469</name>
</gene>
<feature type="non-terminal residue" evidence="1">
    <location>
        <position position="1"/>
    </location>
</feature>
<dbReference type="EMBL" id="CAJVQC010096983">
    <property type="protein sequence ID" value="CAG8829300.1"/>
    <property type="molecule type" value="Genomic_DNA"/>
</dbReference>
<keyword evidence="2" id="KW-1185">Reference proteome</keyword>
<dbReference type="Proteomes" id="UP000789920">
    <property type="component" value="Unassembled WGS sequence"/>
</dbReference>
<evidence type="ECO:0000313" key="2">
    <source>
        <dbReference type="Proteomes" id="UP000789920"/>
    </source>
</evidence>
<name>A0ACA9S6J3_9GLOM</name>
<protein>
    <submittedName>
        <fullName evidence="1">16037_t:CDS:1</fullName>
    </submittedName>
</protein>
<sequence>YFMECTLDYKRRPSFKLSKPVIIVYKNENIQMKVEKVLSYMVVEGGTEAGESLT</sequence>